<evidence type="ECO:0000256" key="1">
    <source>
        <dbReference type="SAM" id="Phobius"/>
    </source>
</evidence>
<keyword evidence="1" id="KW-1133">Transmembrane helix</keyword>
<proteinExistence type="predicted"/>
<dbReference type="RefSeq" id="WP_284526730.1">
    <property type="nucleotide sequence ID" value="NZ_CP126446.1"/>
</dbReference>
<keyword evidence="3" id="KW-1185">Reference proteome</keyword>
<evidence type="ECO:0000313" key="3">
    <source>
        <dbReference type="Proteomes" id="UP001236652"/>
    </source>
</evidence>
<organism evidence="2 3">
    <name type="scientific">Pontibacillus chungwhensis</name>
    <dbReference type="NCBI Taxonomy" id="265426"/>
    <lineage>
        <taxon>Bacteria</taxon>
        <taxon>Bacillati</taxon>
        <taxon>Bacillota</taxon>
        <taxon>Bacilli</taxon>
        <taxon>Bacillales</taxon>
        <taxon>Bacillaceae</taxon>
        <taxon>Pontibacillus</taxon>
    </lineage>
</organism>
<dbReference type="EMBL" id="CP126446">
    <property type="protein sequence ID" value="WIF98519.1"/>
    <property type="molecule type" value="Genomic_DNA"/>
</dbReference>
<reference evidence="2 3" key="1">
    <citation type="submission" date="2023-05" db="EMBL/GenBank/DDBJ databases">
        <title>Comparative genomics reveals the evidence of polycyclic aromatic hydrocarbons degradation in moderately halophilic genus Pontibacillus.</title>
        <authorList>
            <person name="Yang H."/>
            <person name="Qian Z."/>
        </authorList>
    </citation>
    <scope>NUCLEOTIDE SEQUENCE [LARGE SCALE GENOMIC DNA]</scope>
    <source>
        <strain evidence="3">HN14</strain>
    </source>
</reference>
<keyword evidence="1" id="KW-0472">Membrane</keyword>
<accession>A0ABY8V193</accession>
<name>A0ABY8V193_9BACI</name>
<sequence>MSIGAMIHIVVIGLLFVTSVYAGNCVKERSDGVRGALVSGAIPVLFYLLFTYSPALLLSPFFVLIMVMTWRRTDTA</sequence>
<evidence type="ECO:0000313" key="2">
    <source>
        <dbReference type="EMBL" id="WIF98519.1"/>
    </source>
</evidence>
<dbReference type="Proteomes" id="UP001236652">
    <property type="component" value="Chromosome"/>
</dbReference>
<keyword evidence="1" id="KW-0812">Transmembrane</keyword>
<gene>
    <name evidence="2" type="ORF">QNI29_02295</name>
</gene>
<feature type="transmembrane region" description="Helical" evidence="1">
    <location>
        <begin position="46"/>
        <end position="70"/>
    </location>
</feature>
<protein>
    <submittedName>
        <fullName evidence="2">Uncharacterized protein</fullName>
    </submittedName>
</protein>